<protein>
    <recommendedName>
        <fullName evidence="3">RelA/SpoT domain-containing protein</fullName>
    </recommendedName>
</protein>
<accession>A0ABX2V4T3</accession>
<dbReference type="InterPro" id="IPR043519">
    <property type="entry name" value="NT_sf"/>
</dbReference>
<organism evidence="4 5">
    <name type="scientific">Exiguobacterium undae</name>
    <dbReference type="NCBI Taxonomy" id="169177"/>
    <lineage>
        <taxon>Bacteria</taxon>
        <taxon>Bacillati</taxon>
        <taxon>Bacillota</taxon>
        <taxon>Bacilli</taxon>
        <taxon>Bacillales</taxon>
        <taxon>Bacillales Family XII. Incertae Sedis</taxon>
        <taxon>Exiguobacterium</taxon>
    </lineage>
</organism>
<dbReference type="InterPro" id="IPR007685">
    <property type="entry name" value="RelA_SpoT"/>
</dbReference>
<evidence type="ECO:0000256" key="1">
    <source>
        <dbReference type="ARBA" id="ARBA00004976"/>
    </source>
</evidence>
<proteinExistence type="predicted"/>
<dbReference type="Proteomes" id="UP000078447">
    <property type="component" value="Unassembled WGS sequence"/>
</dbReference>
<evidence type="ECO:0000256" key="2">
    <source>
        <dbReference type="SAM" id="Coils"/>
    </source>
</evidence>
<dbReference type="Gene3D" id="1.10.287.860">
    <property type="entry name" value="Nucleotidyltransferase"/>
    <property type="match status" value="1"/>
</dbReference>
<dbReference type="PANTHER" id="PTHR41773">
    <property type="entry name" value="GTP PYROPHOSPHATASE-RELATED"/>
    <property type="match status" value="1"/>
</dbReference>
<sequence>MAKKLENNNHDTKEIEVWYDNEFKIFEILATKITSLIKEIIEYKDIKYHSITHRIKDKSSLLNKIKSKKYEDPISQIHDYIGIRIVTFVKSDVEKVCKEIEGLFEIDTENSSNKSEELGEDKVGYRSIHYVAKIDDKRAKMPEYAHLKDKCFEIQVRTILEHAWADISHDRTYKFNKILPEKNDIRRRFALASASLEMVDREFDRLSKEIEEYSFEVSEETEKGNLEYLIDSTSLLIYLKEKFKDEIDKKMISPSFNDKDEIIIEELNNLGIHRLEQLEEKIDDLFKQKYLGYVKYLNENNHIPNFLGILRHFMVINYGDLYFEKSWGDGKWGGMKHQDALKLFEIYPDVEKVMDDSPISFY</sequence>
<name>A0ABX2V4T3_9BACL</name>
<dbReference type="SMART" id="SM00954">
    <property type="entry name" value="RelA_SpoT"/>
    <property type="match status" value="1"/>
</dbReference>
<feature type="coiled-coil region" evidence="2">
    <location>
        <begin position="196"/>
        <end position="223"/>
    </location>
</feature>
<feature type="domain" description="RelA/SpoT" evidence="3">
    <location>
        <begin position="53"/>
        <end position="179"/>
    </location>
</feature>
<evidence type="ECO:0000313" key="4">
    <source>
        <dbReference type="EMBL" id="OAN10087.1"/>
    </source>
</evidence>
<dbReference type="Gene3D" id="3.30.460.10">
    <property type="entry name" value="Beta Polymerase, domain 2"/>
    <property type="match status" value="1"/>
</dbReference>
<dbReference type="Pfam" id="PF04607">
    <property type="entry name" value="RelA_SpoT"/>
    <property type="match status" value="1"/>
</dbReference>
<dbReference type="EMBL" id="LVVL01000019">
    <property type="protein sequence ID" value="OAN10087.1"/>
    <property type="molecule type" value="Genomic_DNA"/>
</dbReference>
<keyword evidence="5" id="KW-1185">Reference proteome</keyword>
<reference evidence="4 5" key="1">
    <citation type="submission" date="2016-03" db="EMBL/GenBank/DDBJ databases">
        <authorList>
            <person name="Cho S.-Y."/>
            <person name="Lim S."/>
            <person name="Kim H."/>
            <person name="Soh E.H."/>
            <person name="Moon J.S."/>
        </authorList>
    </citation>
    <scope>NUCLEOTIDE SEQUENCE [LARGE SCALE GENOMIC DNA]</scope>
    <source>
        <strain evidence="4 5">KCTC 3810</strain>
    </source>
</reference>
<dbReference type="RefSeq" id="WP_051523821.1">
    <property type="nucleotide sequence ID" value="NZ_LVVL01000019.1"/>
</dbReference>
<evidence type="ECO:0000259" key="3">
    <source>
        <dbReference type="SMART" id="SM00954"/>
    </source>
</evidence>
<comment type="caution">
    <text evidence="4">The sequence shown here is derived from an EMBL/GenBank/DDBJ whole genome shotgun (WGS) entry which is preliminary data.</text>
</comment>
<comment type="pathway">
    <text evidence="1">Purine metabolism; ppGpp biosynthesis; ppGpp from GTP: step 1/2.</text>
</comment>
<dbReference type="SUPFAM" id="SSF81301">
    <property type="entry name" value="Nucleotidyltransferase"/>
    <property type="match status" value="1"/>
</dbReference>
<dbReference type="PANTHER" id="PTHR41773:SF1">
    <property type="entry name" value="RELA_SPOT DOMAIN-CONTAINING PROTEIN"/>
    <property type="match status" value="1"/>
</dbReference>
<dbReference type="CDD" id="cd05399">
    <property type="entry name" value="NT_Rel-Spo_like"/>
    <property type="match status" value="1"/>
</dbReference>
<keyword evidence="2" id="KW-0175">Coiled coil</keyword>
<evidence type="ECO:0000313" key="5">
    <source>
        <dbReference type="Proteomes" id="UP000078447"/>
    </source>
</evidence>
<gene>
    <name evidence="4" type="ORF">A3783_15050</name>
</gene>